<organism evidence="4 5">
    <name type="scientific">Flavivirga algicola</name>
    <dbReference type="NCBI Taxonomy" id="2729136"/>
    <lineage>
        <taxon>Bacteria</taxon>
        <taxon>Pseudomonadati</taxon>
        <taxon>Bacteroidota</taxon>
        <taxon>Flavobacteriia</taxon>
        <taxon>Flavobacteriales</taxon>
        <taxon>Flavobacteriaceae</taxon>
        <taxon>Flavivirga</taxon>
    </lineage>
</organism>
<dbReference type="Proteomes" id="UP000746690">
    <property type="component" value="Unassembled WGS sequence"/>
</dbReference>
<dbReference type="EMBL" id="JABBHF010000006">
    <property type="protein sequence ID" value="NMH88242.1"/>
    <property type="molecule type" value="Genomic_DNA"/>
</dbReference>
<dbReference type="PANTHER" id="PTHR40841">
    <property type="entry name" value="SIDEROPHORE TRIACETYLFUSARININE C ESTERASE"/>
    <property type="match status" value="1"/>
</dbReference>
<comment type="caution">
    <text evidence="4">The sequence shown here is derived from an EMBL/GenBank/DDBJ whole genome shotgun (WGS) entry which is preliminary data.</text>
</comment>
<comment type="similarity">
    <text evidence="1">Belongs to the esterase D family.</text>
</comment>
<dbReference type="SUPFAM" id="SSF53474">
    <property type="entry name" value="alpha/beta-Hydrolases"/>
    <property type="match status" value="1"/>
</dbReference>
<dbReference type="InterPro" id="IPR052558">
    <property type="entry name" value="Siderophore_Hydrolase_D"/>
</dbReference>
<protein>
    <submittedName>
        <fullName evidence="4">Alpha/beta hydrolase</fullName>
    </submittedName>
</protein>
<dbReference type="GO" id="GO:0016787">
    <property type="term" value="F:hydrolase activity"/>
    <property type="evidence" value="ECO:0007669"/>
    <property type="project" value="UniProtKB-KW"/>
</dbReference>
<keyword evidence="3" id="KW-0732">Signal</keyword>
<dbReference type="InterPro" id="IPR000801">
    <property type="entry name" value="Esterase-like"/>
</dbReference>
<dbReference type="RefSeq" id="WP_169673647.1">
    <property type="nucleotide sequence ID" value="NZ_JABBHF010000006.1"/>
</dbReference>
<feature type="chain" id="PRO_5046757476" evidence="3">
    <location>
        <begin position="20"/>
        <end position="284"/>
    </location>
</feature>
<accession>A0ABX1RXE8</accession>
<keyword evidence="2 4" id="KW-0378">Hydrolase</keyword>
<evidence type="ECO:0000256" key="1">
    <source>
        <dbReference type="ARBA" id="ARBA00005622"/>
    </source>
</evidence>
<evidence type="ECO:0000313" key="4">
    <source>
        <dbReference type="EMBL" id="NMH88242.1"/>
    </source>
</evidence>
<proteinExistence type="inferred from homology"/>
<name>A0ABX1RXE8_9FLAO</name>
<keyword evidence="5" id="KW-1185">Reference proteome</keyword>
<dbReference type="Pfam" id="PF00756">
    <property type="entry name" value="Esterase"/>
    <property type="match status" value="1"/>
</dbReference>
<gene>
    <name evidence="4" type="ORF">HHX25_12055</name>
</gene>
<evidence type="ECO:0000256" key="3">
    <source>
        <dbReference type="SAM" id="SignalP"/>
    </source>
</evidence>
<feature type="signal peptide" evidence="3">
    <location>
        <begin position="1"/>
        <end position="19"/>
    </location>
</feature>
<evidence type="ECO:0000256" key="2">
    <source>
        <dbReference type="ARBA" id="ARBA00022801"/>
    </source>
</evidence>
<dbReference type="PANTHER" id="PTHR40841:SF2">
    <property type="entry name" value="SIDEROPHORE-DEGRADING ESTERASE (EUROFUNG)"/>
    <property type="match status" value="1"/>
</dbReference>
<dbReference type="Gene3D" id="3.40.50.1820">
    <property type="entry name" value="alpha/beta hydrolase"/>
    <property type="match status" value="1"/>
</dbReference>
<evidence type="ECO:0000313" key="5">
    <source>
        <dbReference type="Proteomes" id="UP000746690"/>
    </source>
</evidence>
<sequence length="284" mass="32892">MKIICFAFILVISFSHVFAQKSNRNHTKKSHLELPHIEVIPVTETRTGRQYDLYVKLPEGYSENDHIEYPVIYFTDAMWHVELLSGITAYIMEKAILVGVSWQKDIDKDLKKEVGVHVSRYRDYSIRKSNDKERQARYQFGAANNHLNFIRNDVITYVENNYRTEADNRTYFGYSMGGELGAYILLTQPDTFRNYILGSPSLHNDIQLLSEFKFKHKRLNANVFISYGALEKKLGKSAKTFIGMLKSRNDTSLFLKHIVIEGSHQTAFPITCVQGIHWLSDLIK</sequence>
<dbReference type="InterPro" id="IPR029058">
    <property type="entry name" value="AB_hydrolase_fold"/>
</dbReference>
<reference evidence="4 5" key="1">
    <citation type="submission" date="2020-04" db="EMBL/GenBank/DDBJ databases">
        <title>A Flavivirga sp. nov.</title>
        <authorList>
            <person name="Sun X."/>
        </authorList>
    </citation>
    <scope>NUCLEOTIDE SEQUENCE [LARGE SCALE GENOMIC DNA]</scope>
    <source>
        <strain evidence="4 5">Y03</strain>
    </source>
</reference>